<evidence type="ECO:0000313" key="11">
    <source>
        <dbReference type="Proteomes" id="UP000440694"/>
    </source>
</evidence>
<reference evidence="10 11" key="1">
    <citation type="submission" date="2019-11" db="EMBL/GenBank/DDBJ databases">
        <title>Identification of a novel strain.</title>
        <authorList>
            <person name="Xu Q."/>
            <person name="Wang G."/>
        </authorList>
    </citation>
    <scope>NUCLEOTIDE SEQUENCE [LARGE SCALE GENOMIC DNA]</scope>
    <source>
        <strain evidence="11">xq</strain>
    </source>
</reference>
<dbReference type="EMBL" id="WMBQ01000001">
    <property type="protein sequence ID" value="MTD94386.1"/>
    <property type="molecule type" value="Genomic_DNA"/>
</dbReference>
<organism evidence="10 11">
    <name type="scientific">Hyphomicrobium album</name>
    <dbReference type="NCBI Taxonomy" id="2665159"/>
    <lineage>
        <taxon>Bacteria</taxon>
        <taxon>Pseudomonadati</taxon>
        <taxon>Pseudomonadota</taxon>
        <taxon>Alphaproteobacteria</taxon>
        <taxon>Hyphomicrobiales</taxon>
        <taxon>Hyphomicrobiaceae</taxon>
        <taxon>Hyphomicrobium</taxon>
    </lineage>
</organism>
<dbReference type="Gene3D" id="1.20.1560.10">
    <property type="entry name" value="ABC transporter type 1, transmembrane domain"/>
    <property type="match status" value="1"/>
</dbReference>
<evidence type="ECO:0000256" key="1">
    <source>
        <dbReference type="ARBA" id="ARBA00004651"/>
    </source>
</evidence>
<dbReference type="RefSeq" id="WP_154738819.1">
    <property type="nucleotide sequence ID" value="NZ_WMBQ01000001.1"/>
</dbReference>
<comment type="subcellular location">
    <subcellularLocation>
        <location evidence="1">Cell membrane</location>
        <topology evidence="1">Multi-pass membrane protein</topology>
    </subcellularLocation>
</comment>
<gene>
    <name evidence="10" type="ORF">GIW81_08570</name>
</gene>
<evidence type="ECO:0000313" key="10">
    <source>
        <dbReference type="EMBL" id="MTD94386.1"/>
    </source>
</evidence>
<dbReference type="Pfam" id="PF00664">
    <property type="entry name" value="ABC_membrane"/>
    <property type="match status" value="1"/>
</dbReference>
<keyword evidence="3" id="KW-0547">Nucleotide-binding</keyword>
<dbReference type="GO" id="GO:0034040">
    <property type="term" value="F:ATPase-coupled lipid transmembrane transporter activity"/>
    <property type="evidence" value="ECO:0007669"/>
    <property type="project" value="TreeGrafter"/>
</dbReference>
<dbReference type="SUPFAM" id="SSF52540">
    <property type="entry name" value="P-loop containing nucleoside triphosphate hydrolases"/>
    <property type="match status" value="1"/>
</dbReference>
<feature type="transmembrane region" description="Helical" evidence="7">
    <location>
        <begin position="437"/>
        <end position="461"/>
    </location>
</feature>
<dbReference type="InterPro" id="IPR027417">
    <property type="entry name" value="P-loop_NTPase"/>
</dbReference>
<feature type="domain" description="ABC transmembrane type-1" evidence="9">
    <location>
        <begin position="187"/>
        <end position="458"/>
    </location>
</feature>
<evidence type="ECO:0000256" key="7">
    <source>
        <dbReference type="SAM" id="Phobius"/>
    </source>
</evidence>
<feature type="transmembrane region" description="Helical" evidence="7">
    <location>
        <begin position="325"/>
        <end position="347"/>
    </location>
</feature>
<dbReference type="PANTHER" id="PTHR24221">
    <property type="entry name" value="ATP-BINDING CASSETTE SUB-FAMILY B"/>
    <property type="match status" value="1"/>
</dbReference>
<dbReference type="GO" id="GO:0005524">
    <property type="term" value="F:ATP binding"/>
    <property type="evidence" value="ECO:0007669"/>
    <property type="project" value="UniProtKB-KW"/>
</dbReference>
<dbReference type="SUPFAM" id="SSF90123">
    <property type="entry name" value="ABC transporter transmembrane region"/>
    <property type="match status" value="1"/>
</dbReference>
<keyword evidence="11" id="KW-1185">Reference proteome</keyword>
<dbReference type="InterPro" id="IPR003593">
    <property type="entry name" value="AAA+_ATPase"/>
</dbReference>
<dbReference type="Proteomes" id="UP000440694">
    <property type="component" value="Unassembled WGS sequence"/>
</dbReference>
<sequence length="735" mass="79362">MIQPNQTESASRIEDRATVAGNLAREGPAASSADTQHHSIGLAADAGTFDRLLLEILATLRWRGEHRRLFEALPHMQRIGSFTMLRTVLDRLDVGLIMVERHGRQLAARDLPYLVVDAATCWLVRSVGGKAQVYNAAAPSASVDADSLRGTTYLLRMNTADEAAAWAPVDGFVGAVVRSLRKPIIRIAVYSAAISALGIVLSLYILLVYDLVVATGSRDTLAFLAFGAAVGLALELFLYAQRSKRIAYIASRFDGIVQVRALSAVVNLPLALTERAPLSSQLARFRQFELGRDLFAGRLASALIDLPFTLLFLAMLFVIGGSLGFVPLGIALVMIALAAFSVPASLAHTSRVAAVRLKAETMLLELATKFGALRGASAEPKWLARYGRKLAIYERARFESMRQSNALQITTNALIALAGVATLGVGAQRVIEGTLSLGGLVACMIIVWRMLVPLQIVSLGLPRLWQLRTTIGQIDDLMRMRPERDEPAPLVYRRLRGSIATSGLYLNLGTRQEPQLRGVNIDIRPGETVVVTGPSGSGKSTLLKVLLGLYPQYMGTVRLGGLDMRQLDPAEVRAAVGYASNHLNFFYGTVADNLRFAFPDATDHDIVEALAAVGIRLPHPDLPEGIETRISATAARSFSQGMLCRLSLARAFVKKSSIILLDDAYSGLDAEGDAALISHLNTLRGNTTVVLVTARPSHMRIADRIIIMNAGTVAMSGKPDNIIPKIMEVIHAEVA</sequence>
<dbReference type="SMART" id="SM00382">
    <property type="entry name" value="AAA"/>
    <property type="match status" value="1"/>
</dbReference>
<dbReference type="InterPro" id="IPR011527">
    <property type="entry name" value="ABC1_TM_dom"/>
</dbReference>
<keyword evidence="4 10" id="KW-0067">ATP-binding</keyword>
<dbReference type="PANTHER" id="PTHR24221:SF248">
    <property type="entry name" value="ABC TRANSPORTER TRANSMEMBRANE REGION"/>
    <property type="match status" value="1"/>
</dbReference>
<keyword evidence="6 7" id="KW-0472">Membrane</keyword>
<name>A0A6I3KK99_9HYPH</name>
<accession>A0A6I3KK99</accession>
<feature type="domain" description="ABC transporter" evidence="8">
    <location>
        <begin position="499"/>
        <end position="735"/>
    </location>
</feature>
<evidence type="ECO:0000259" key="8">
    <source>
        <dbReference type="PROSITE" id="PS50893"/>
    </source>
</evidence>
<feature type="transmembrane region" description="Helical" evidence="7">
    <location>
        <begin position="187"/>
        <end position="209"/>
    </location>
</feature>
<dbReference type="Gene3D" id="3.40.50.300">
    <property type="entry name" value="P-loop containing nucleotide triphosphate hydrolases"/>
    <property type="match status" value="1"/>
</dbReference>
<evidence type="ECO:0000256" key="6">
    <source>
        <dbReference type="ARBA" id="ARBA00023136"/>
    </source>
</evidence>
<evidence type="ECO:0000256" key="2">
    <source>
        <dbReference type="ARBA" id="ARBA00022692"/>
    </source>
</evidence>
<dbReference type="GO" id="GO:0140359">
    <property type="term" value="F:ABC-type transporter activity"/>
    <property type="evidence" value="ECO:0007669"/>
    <property type="project" value="InterPro"/>
</dbReference>
<keyword evidence="5 7" id="KW-1133">Transmembrane helix</keyword>
<dbReference type="GO" id="GO:0005886">
    <property type="term" value="C:plasma membrane"/>
    <property type="evidence" value="ECO:0007669"/>
    <property type="project" value="UniProtKB-SubCell"/>
</dbReference>
<dbReference type="InterPro" id="IPR003439">
    <property type="entry name" value="ABC_transporter-like_ATP-bd"/>
</dbReference>
<evidence type="ECO:0000256" key="4">
    <source>
        <dbReference type="ARBA" id="ARBA00022840"/>
    </source>
</evidence>
<feature type="transmembrane region" description="Helical" evidence="7">
    <location>
        <begin position="221"/>
        <end position="240"/>
    </location>
</feature>
<dbReference type="PROSITE" id="PS50893">
    <property type="entry name" value="ABC_TRANSPORTER_2"/>
    <property type="match status" value="1"/>
</dbReference>
<dbReference type="PROSITE" id="PS50929">
    <property type="entry name" value="ABC_TM1F"/>
    <property type="match status" value="1"/>
</dbReference>
<dbReference type="GO" id="GO:0016887">
    <property type="term" value="F:ATP hydrolysis activity"/>
    <property type="evidence" value="ECO:0007669"/>
    <property type="project" value="InterPro"/>
</dbReference>
<keyword evidence="2 7" id="KW-0812">Transmembrane</keyword>
<protein>
    <submittedName>
        <fullName evidence="10">ATP-binding cassette domain-containing protein</fullName>
    </submittedName>
</protein>
<evidence type="ECO:0000259" key="9">
    <source>
        <dbReference type="PROSITE" id="PS50929"/>
    </source>
</evidence>
<dbReference type="Pfam" id="PF00005">
    <property type="entry name" value="ABC_tran"/>
    <property type="match status" value="1"/>
</dbReference>
<dbReference type="InterPro" id="IPR036640">
    <property type="entry name" value="ABC1_TM_sf"/>
</dbReference>
<evidence type="ECO:0000256" key="3">
    <source>
        <dbReference type="ARBA" id="ARBA00022741"/>
    </source>
</evidence>
<feature type="transmembrane region" description="Helical" evidence="7">
    <location>
        <begin position="295"/>
        <end position="319"/>
    </location>
</feature>
<dbReference type="AlphaFoldDB" id="A0A6I3KK99"/>
<dbReference type="InterPro" id="IPR039421">
    <property type="entry name" value="Type_1_exporter"/>
</dbReference>
<proteinExistence type="predicted"/>
<evidence type="ECO:0000256" key="5">
    <source>
        <dbReference type="ARBA" id="ARBA00022989"/>
    </source>
</evidence>
<comment type="caution">
    <text evidence="10">The sequence shown here is derived from an EMBL/GenBank/DDBJ whole genome shotgun (WGS) entry which is preliminary data.</text>
</comment>